<comment type="caution">
    <text evidence="1">The sequence shown here is derived from an EMBL/GenBank/DDBJ whole genome shotgun (WGS) entry which is preliminary data.</text>
</comment>
<dbReference type="AlphaFoldDB" id="A0A0V1C0Z8"/>
<name>A0A0V1C0Z8_TRISP</name>
<protein>
    <submittedName>
        <fullName evidence="1">Uncharacterized protein</fullName>
    </submittedName>
</protein>
<reference evidence="1 2" key="1">
    <citation type="submission" date="2015-01" db="EMBL/GenBank/DDBJ databases">
        <title>Evolution of Trichinella species and genotypes.</title>
        <authorList>
            <person name="Korhonen P.K."/>
            <person name="Edoardo P."/>
            <person name="Giuseppe L.R."/>
            <person name="Gasser R.B."/>
        </authorList>
    </citation>
    <scope>NUCLEOTIDE SEQUENCE [LARGE SCALE GENOMIC DNA]</scope>
    <source>
        <strain evidence="1">ISS3</strain>
    </source>
</reference>
<dbReference type="EMBL" id="JYDH01000003">
    <property type="protein sequence ID" value="KRY42686.1"/>
    <property type="molecule type" value="Genomic_DNA"/>
</dbReference>
<dbReference type="Proteomes" id="UP000054776">
    <property type="component" value="Unassembled WGS sequence"/>
</dbReference>
<accession>A0A0V1C0Z8</accession>
<keyword evidence="2" id="KW-1185">Reference proteome</keyword>
<proteinExistence type="predicted"/>
<evidence type="ECO:0000313" key="1">
    <source>
        <dbReference type="EMBL" id="KRY42686.1"/>
    </source>
</evidence>
<evidence type="ECO:0000313" key="2">
    <source>
        <dbReference type="Proteomes" id="UP000054776"/>
    </source>
</evidence>
<organism evidence="1 2">
    <name type="scientific">Trichinella spiralis</name>
    <name type="common">Trichina worm</name>
    <dbReference type="NCBI Taxonomy" id="6334"/>
    <lineage>
        <taxon>Eukaryota</taxon>
        <taxon>Metazoa</taxon>
        <taxon>Ecdysozoa</taxon>
        <taxon>Nematoda</taxon>
        <taxon>Enoplea</taxon>
        <taxon>Dorylaimia</taxon>
        <taxon>Trichinellida</taxon>
        <taxon>Trichinellidae</taxon>
        <taxon>Trichinella</taxon>
    </lineage>
</organism>
<sequence length="83" mass="9213">MSRLRTFPSAGSSFISKVLHNHSSIKLRELPVSIRAVMLVPLIVASTMAFFNSVAVDEEEELINDVTETEAVRLEALLHTFAK</sequence>
<gene>
    <name evidence="1" type="ORF">T01_8087</name>
</gene>
<dbReference type="InParanoid" id="A0A0V1C0Z8"/>
<dbReference type="OrthoDB" id="5918647at2759"/>